<feature type="region of interest" description="Disordered" evidence="7">
    <location>
        <begin position="405"/>
        <end position="430"/>
    </location>
</feature>
<dbReference type="PANTHER" id="PTHR30468">
    <property type="entry name" value="ALPHA-KETOGLUTARATE-DEPENDENT SULFONATE DIOXYGENASE"/>
    <property type="match status" value="1"/>
</dbReference>
<dbReference type="Proteomes" id="UP001174936">
    <property type="component" value="Unassembled WGS sequence"/>
</dbReference>
<evidence type="ECO:0000256" key="2">
    <source>
        <dbReference type="ARBA" id="ARBA00005896"/>
    </source>
</evidence>
<evidence type="ECO:0000259" key="8">
    <source>
        <dbReference type="Pfam" id="PF02668"/>
    </source>
</evidence>
<keyword evidence="5" id="KW-0560">Oxidoreductase</keyword>
<reference evidence="9" key="1">
    <citation type="submission" date="2023-06" db="EMBL/GenBank/DDBJ databases">
        <title>Genome-scale phylogeny and comparative genomics of the fungal order Sordariales.</title>
        <authorList>
            <consortium name="Lawrence Berkeley National Laboratory"/>
            <person name="Hensen N."/>
            <person name="Bonometti L."/>
            <person name="Westerberg I."/>
            <person name="Brannstrom I.O."/>
            <person name="Guillou S."/>
            <person name="Cros-Aarteil S."/>
            <person name="Calhoun S."/>
            <person name="Haridas S."/>
            <person name="Kuo A."/>
            <person name="Mondo S."/>
            <person name="Pangilinan J."/>
            <person name="Riley R."/>
            <person name="Labutti K."/>
            <person name="Andreopoulos B."/>
            <person name="Lipzen A."/>
            <person name="Chen C."/>
            <person name="Yanf M."/>
            <person name="Daum C."/>
            <person name="Ng V."/>
            <person name="Clum A."/>
            <person name="Steindorff A."/>
            <person name="Ohm R."/>
            <person name="Martin F."/>
            <person name="Silar P."/>
            <person name="Natvig D."/>
            <person name="Lalanne C."/>
            <person name="Gautier V."/>
            <person name="Ament-Velasquez S.L."/>
            <person name="Kruys A."/>
            <person name="Hutchinson M.I."/>
            <person name="Powell A.J."/>
            <person name="Barry K."/>
            <person name="Miller A.N."/>
            <person name="Grigoriev I.V."/>
            <person name="Debuchy R."/>
            <person name="Gladieux P."/>
            <person name="Thoren M.H."/>
            <person name="Johannesson H."/>
        </authorList>
    </citation>
    <scope>NUCLEOTIDE SEQUENCE</scope>
    <source>
        <strain evidence="9">SMH2532-1</strain>
    </source>
</reference>
<dbReference type="FunFam" id="3.60.130.10:FF:000005">
    <property type="entry name" value="TfdA family taurine dioxygenase"/>
    <property type="match status" value="1"/>
</dbReference>
<feature type="compositionally biased region" description="Basic and acidic residues" evidence="7">
    <location>
        <begin position="70"/>
        <end position="81"/>
    </location>
</feature>
<keyword evidence="4" id="KW-0223">Dioxygenase</keyword>
<dbReference type="InterPro" id="IPR003819">
    <property type="entry name" value="TauD/TfdA-like"/>
</dbReference>
<keyword evidence="3" id="KW-0479">Metal-binding</keyword>
<keyword evidence="10" id="KW-1185">Reference proteome</keyword>
<feature type="compositionally biased region" description="Basic and acidic residues" evidence="7">
    <location>
        <begin position="417"/>
        <end position="430"/>
    </location>
</feature>
<keyword evidence="6" id="KW-0408">Iron</keyword>
<evidence type="ECO:0000256" key="4">
    <source>
        <dbReference type="ARBA" id="ARBA00022964"/>
    </source>
</evidence>
<dbReference type="SUPFAM" id="SSF51197">
    <property type="entry name" value="Clavaminate synthase-like"/>
    <property type="match status" value="1"/>
</dbReference>
<comment type="cofactor">
    <cofactor evidence="1">
        <name>Fe(2+)</name>
        <dbReference type="ChEBI" id="CHEBI:29033"/>
    </cofactor>
</comment>
<evidence type="ECO:0000313" key="10">
    <source>
        <dbReference type="Proteomes" id="UP001174936"/>
    </source>
</evidence>
<comment type="similarity">
    <text evidence="2">Belongs to the TfdA dioxygenase family.</text>
</comment>
<dbReference type="GO" id="GO:0016706">
    <property type="term" value="F:2-oxoglutarate-dependent dioxygenase activity"/>
    <property type="evidence" value="ECO:0007669"/>
    <property type="project" value="TreeGrafter"/>
</dbReference>
<evidence type="ECO:0000256" key="7">
    <source>
        <dbReference type="SAM" id="MobiDB-lite"/>
    </source>
</evidence>
<feature type="compositionally biased region" description="Basic and acidic residues" evidence="7">
    <location>
        <begin position="14"/>
        <end position="28"/>
    </location>
</feature>
<dbReference type="GO" id="GO:0046872">
    <property type="term" value="F:metal ion binding"/>
    <property type="evidence" value="ECO:0007669"/>
    <property type="project" value="UniProtKB-KW"/>
</dbReference>
<dbReference type="PANTHER" id="PTHR30468:SF10">
    <property type="entry name" value="TAUD_TFDA-LIKE DOMAIN-CONTAINING PROTEIN"/>
    <property type="match status" value="1"/>
</dbReference>
<dbReference type="Gene3D" id="3.60.130.10">
    <property type="entry name" value="Clavaminate synthase-like"/>
    <property type="match status" value="1"/>
</dbReference>
<evidence type="ECO:0000313" key="9">
    <source>
        <dbReference type="EMBL" id="KAK0640739.1"/>
    </source>
</evidence>
<protein>
    <recommendedName>
        <fullName evidence="8">TauD/TfdA-like domain-containing protein</fullName>
    </recommendedName>
</protein>
<dbReference type="EMBL" id="JAULSV010000006">
    <property type="protein sequence ID" value="KAK0640739.1"/>
    <property type="molecule type" value="Genomic_DNA"/>
</dbReference>
<evidence type="ECO:0000256" key="3">
    <source>
        <dbReference type="ARBA" id="ARBA00022723"/>
    </source>
</evidence>
<feature type="region of interest" description="Disordered" evidence="7">
    <location>
        <begin position="1"/>
        <end position="81"/>
    </location>
</feature>
<gene>
    <name evidence="9" type="ORF">B0T16DRAFT_460896</name>
</gene>
<feature type="domain" description="TauD/TfdA-like" evidence="8">
    <location>
        <begin position="99"/>
        <end position="392"/>
    </location>
</feature>
<proteinExistence type="inferred from homology"/>
<feature type="compositionally biased region" description="Polar residues" evidence="7">
    <location>
        <begin position="57"/>
        <end position="66"/>
    </location>
</feature>
<evidence type="ECO:0000256" key="1">
    <source>
        <dbReference type="ARBA" id="ARBA00001954"/>
    </source>
</evidence>
<dbReference type="Pfam" id="PF02668">
    <property type="entry name" value="TauD"/>
    <property type="match status" value="1"/>
</dbReference>
<dbReference type="InterPro" id="IPR042098">
    <property type="entry name" value="TauD-like_sf"/>
</dbReference>
<evidence type="ECO:0000256" key="5">
    <source>
        <dbReference type="ARBA" id="ARBA00023002"/>
    </source>
</evidence>
<accession>A0AA39XUZ7</accession>
<dbReference type="GO" id="GO:0005737">
    <property type="term" value="C:cytoplasm"/>
    <property type="evidence" value="ECO:0007669"/>
    <property type="project" value="TreeGrafter"/>
</dbReference>
<organism evidence="9 10">
    <name type="scientific">Cercophora newfieldiana</name>
    <dbReference type="NCBI Taxonomy" id="92897"/>
    <lineage>
        <taxon>Eukaryota</taxon>
        <taxon>Fungi</taxon>
        <taxon>Dikarya</taxon>
        <taxon>Ascomycota</taxon>
        <taxon>Pezizomycotina</taxon>
        <taxon>Sordariomycetes</taxon>
        <taxon>Sordariomycetidae</taxon>
        <taxon>Sordariales</taxon>
        <taxon>Lasiosphaeriaceae</taxon>
        <taxon>Cercophora</taxon>
    </lineage>
</organism>
<evidence type="ECO:0000256" key="6">
    <source>
        <dbReference type="ARBA" id="ARBA00023004"/>
    </source>
</evidence>
<dbReference type="AlphaFoldDB" id="A0AA39XUZ7"/>
<sequence>MSPSAVETAQPVAEEIKAKALPIHEKQTETPAQPEVAEPESLEVKPIVAESEPAEPSNGSNGTNGSPAEAKQDALPARHEGHKEPLKLSGVLDQFTSFDVTPVIGREFVGVDLVKWLRAPNSDELLRDLAITISQRGVVFFRAQDGITDDLQKELVQRLGQLSGKPATSGLHIHPISNAAREHGGKDNEISVISSEQAKKLYKDRFNWIGGDRRQSSKGQWHSDITFEPVPSDYALLRLTQLPKAGGDTLWASGYELYDRISPTLRSFLDTLTAYYAQPLFNEAAQRNKFDIYAGERGAPENVGEVLEAIHPVIRTNPVTGWKSVFAVGHHVKRIHGLSDEESKYFLDWFVRLIVENHDLQVRLRWQQENDLAIWDNRSVYHAATPDYIFEDGLGERKGSRAVSLGEKPYFDPSSTSRREAFQAEKEASA</sequence>
<comment type="caution">
    <text evidence="9">The sequence shown here is derived from an EMBL/GenBank/DDBJ whole genome shotgun (WGS) entry which is preliminary data.</text>
</comment>
<name>A0AA39XUZ7_9PEZI</name>
<dbReference type="InterPro" id="IPR051323">
    <property type="entry name" value="AtsK-like"/>
</dbReference>